<dbReference type="EMBL" id="JALPTH010000023">
    <property type="protein sequence ID" value="MCK8680065.1"/>
    <property type="molecule type" value="Genomic_DNA"/>
</dbReference>
<keyword evidence="6" id="KW-1185">Reference proteome</keyword>
<gene>
    <name evidence="5" type="ORF">M1O15_22245</name>
</gene>
<proteinExistence type="inferred from homology"/>
<dbReference type="PANTHER" id="PTHR30576:SF10">
    <property type="entry name" value="SLL5057 PROTEIN"/>
    <property type="match status" value="1"/>
</dbReference>
<keyword evidence="3" id="KW-0812">Transmembrane</keyword>
<evidence type="ECO:0000256" key="3">
    <source>
        <dbReference type="SAM" id="Phobius"/>
    </source>
</evidence>
<evidence type="ECO:0000256" key="2">
    <source>
        <dbReference type="SAM" id="MobiDB-lite"/>
    </source>
</evidence>
<keyword evidence="3" id="KW-1133">Transmembrane helix</keyword>
<evidence type="ECO:0000256" key="1">
    <source>
        <dbReference type="ARBA" id="ARBA00006464"/>
    </source>
</evidence>
<reference evidence="5 6" key="1">
    <citation type="submission" date="2022-04" db="EMBL/GenBank/DDBJ databases">
        <title>Streptomyces sp. nov. LCR6-01 isolated from Lichen of Dirinaria sp.</title>
        <authorList>
            <person name="Kanchanasin P."/>
            <person name="Tanasupawat S."/>
            <person name="Phongsopitanun W."/>
        </authorList>
    </citation>
    <scope>NUCLEOTIDE SEQUENCE [LARGE SCALE GENOMIC DNA]</scope>
    <source>
        <strain evidence="5 6">LCR6-01</strain>
    </source>
</reference>
<dbReference type="Pfam" id="PF02397">
    <property type="entry name" value="Bac_transf"/>
    <property type="match status" value="1"/>
</dbReference>
<dbReference type="InterPro" id="IPR003362">
    <property type="entry name" value="Bact_transf"/>
</dbReference>
<accession>A0ABT0IFH3</accession>
<feature type="transmembrane region" description="Helical" evidence="3">
    <location>
        <begin position="36"/>
        <end position="59"/>
    </location>
</feature>
<dbReference type="Proteomes" id="UP001522868">
    <property type="component" value="Unassembled WGS sequence"/>
</dbReference>
<dbReference type="RefSeq" id="WP_248635875.1">
    <property type="nucleotide sequence ID" value="NZ_JALPTH010000023.1"/>
</dbReference>
<evidence type="ECO:0000313" key="6">
    <source>
        <dbReference type="Proteomes" id="UP001522868"/>
    </source>
</evidence>
<feature type="compositionally biased region" description="Pro residues" evidence="2">
    <location>
        <begin position="7"/>
        <end position="16"/>
    </location>
</feature>
<dbReference type="GO" id="GO:0016740">
    <property type="term" value="F:transferase activity"/>
    <property type="evidence" value="ECO:0007669"/>
    <property type="project" value="UniProtKB-KW"/>
</dbReference>
<keyword evidence="5" id="KW-0808">Transferase</keyword>
<protein>
    <submittedName>
        <fullName evidence="5">Sugar transferase</fullName>
    </submittedName>
</protein>
<sequence length="202" mass="21352">MGKPSMAAPPPPPPVPLTAAAPAATRPPDPKRLLDAALATLLLALLAPLLAAAALAVAARRPPGGTLVREPRIGLGGAPLTLRSLPVRRFRLDALSRLPHVVRGELALVGPAPLPPGDPAAHLPWRHSVRPGLTGPAQLARGSELPWDEPLLLDQHYVEHHWLGMDLALLARRLLRRSSPCVRGQAHLSDADHRVPGYSPAS</sequence>
<comment type="caution">
    <text evidence="5">The sequence shown here is derived from an EMBL/GenBank/DDBJ whole genome shotgun (WGS) entry which is preliminary data.</text>
</comment>
<keyword evidence="3" id="KW-0472">Membrane</keyword>
<organism evidence="5 6">
    <name type="scientific">Streptomyces lichenis</name>
    <dbReference type="NCBI Taxonomy" id="2306967"/>
    <lineage>
        <taxon>Bacteria</taxon>
        <taxon>Bacillati</taxon>
        <taxon>Actinomycetota</taxon>
        <taxon>Actinomycetes</taxon>
        <taxon>Kitasatosporales</taxon>
        <taxon>Streptomycetaceae</taxon>
        <taxon>Streptomyces</taxon>
    </lineage>
</organism>
<dbReference type="PANTHER" id="PTHR30576">
    <property type="entry name" value="COLANIC BIOSYNTHESIS UDP-GLUCOSE LIPID CARRIER TRANSFERASE"/>
    <property type="match status" value="1"/>
</dbReference>
<feature type="region of interest" description="Disordered" evidence="2">
    <location>
        <begin position="1"/>
        <end position="28"/>
    </location>
</feature>
<evidence type="ECO:0000259" key="4">
    <source>
        <dbReference type="Pfam" id="PF02397"/>
    </source>
</evidence>
<evidence type="ECO:0000313" key="5">
    <source>
        <dbReference type="EMBL" id="MCK8680065.1"/>
    </source>
</evidence>
<feature type="domain" description="Bacterial sugar transferase" evidence="4">
    <location>
        <begin position="87"/>
        <end position="172"/>
    </location>
</feature>
<comment type="similarity">
    <text evidence="1">Belongs to the bacterial sugar transferase family.</text>
</comment>
<name>A0ABT0IFH3_9ACTN</name>
<feature type="compositionally biased region" description="Low complexity" evidence="2">
    <location>
        <begin position="17"/>
        <end position="26"/>
    </location>
</feature>